<dbReference type="AlphaFoldDB" id="A0A6I5A203"/>
<dbReference type="Proteomes" id="UP000468638">
    <property type="component" value="Unassembled WGS sequence"/>
</dbReference>
<name>A0A6I5A203_9BACI</name>
<gene>
    <name evidence="2" type="primary">sinI</name>
    <name evidence="2" type="ORF">GLW05_13120</name>
</gene>
<dbReference type="InterPro" id="IPR036281">
    <property type="entry name" value="SinR/SinI_dimer_dom_sf"/>
</dbReference>
<organism evidence="2 3">
    <name type="scientific">Pontibacillus yanchengensis</name>
    <dbReference type="NCBI Taxonomy" id="462910"/>
    <lineage>
        <taxon>Bacteria</taxon>
        <taxon>Bacillati</taxon>
        <taxon>Bacillota</taxon>
        <taxon>Bacilli</taxon>
        <taxon>Bacillales</taxon>
        <taxon>Bacillaceae</taxon>
        <taxon>Pontibacillus</taxon>
    </lineage>
</organism>
<protein>
    <submittedName>
        <fullName evidence="2">DNA-binding anti-repressor SinI</fullName>
    </submittedName>
</protein>
<accession>A0A6I5A203</accession>
<dbReference type="GO" id="GO:0003677">
    <property type="term" value="F:DNA binding"/>
    <property type="evidence" value="ECO:0007669"/>
    <property type="project" value="UniProtKB-KW"/>
</dbReference>
<keyword evidence="2" id="KW-0238">DNA-binding</keyword>
<proteinExistence type="predicted"/>
<sequence>MDMKMEEKKALDPDWIRLVQQAKALGFSIQDIRLYLEKQSQVTRS</sequence>
<feature type="domain" description="Sin" evidence="1">
    <location>
        <begin position="2"/>
        <end position="40"/>
    </location>
</feature>
<dbReference type="Pfam" id="PF08671">
    <property type="entry name" value="SinI"/>
    <property type="match status" value="1"/>
</dbReference>
<comment type="caution">
    <text evidence="2">The sequence shown here is derived from an EMBL/GenBank/DDBJ whole genome shotgun (WGS) entry which is preliminary data.</text>
</comment>
<dbReference type="EMBL" id="WMEQ01000009">
    <property type="protein sequence ID" value="MYL34532.1"/>
    <property type="molecule type" value="Genomic_DNA"/>
</dbReference>
<dbReference type="PROSITE" id="PS51500">
    <property type="entry name" value="SIN"/>
    <property type="match status" value="1"/>
</dbReference>
<dbReference type="InterPro" id="IPR010981">
    <property type="entry name" value="SinR/SinI_dimer_dom"/>
</dbReference>
<evidence type="ECO:0000259" key="1">
    <source>
        <dbReference type="PROSITE" id="PS51500"/>
    </source>
</evidence>
<dbReference type="SUPFAM" id="SSF47406">
    <property type="entry name" value="SinR repressor dimerisation domain-like"/>
    <property type="match status" value="1"/>
</dbReference>
<dbReference type="RefSeq" id="WP_237458608.1">
    <property type="nucleotide sequence ID" value="NZ_WMEQ01000009.1"/>
</dbReference>
<evidence type="ECO:0000313" key="2">
    <source>
        <dbReference type="EMBL" id="MYL34532.1"/>
    </source>
</evidence>
<dbReference type="GO" id="GO:0006355">
    <property type="term" value="P:regulation of DNA-templated transcription"/>
    <property type="evidence" value="ECO:0007669"/>
    <property type="project" value="InterPro"/>
</dbReference>
<evidence type="ECO:0000313" key="3">
    <source>
        <dbReference type="Proteomes" id="UP000468638"/>
    </source>
</evidence>
<reference evidence="2 3" key="1">
    <citation type="submission" date="2019-11" db="EMBL/GenBank/DDBJ databases">
        <title>Genome sequences of 17 halophilic strains isolated from different environments.</title>
        <authorList>
            <person name="Furrow R.E."/>
        </authorList>
    </citation>
    <scope>NUCLEOTIDE SEQUENCE [LARGE SCALE GENOMIC DNA]</scope>
    <source>
        <strain evidence="2 3">22514_16_FS</strain>
    </source>
</reference>
<dbReference type="GO" id="GO:0046983">
    <property type="term" value="F:protein dimerization activity"/>
    <property type="evidence" value="ECO:0007669"/>
    <property type="project" value="InterPro"/>
</dbReference>